<organism evidence="1">
    <name type="scientific">Picea sitchensis</name>
    <name type="common">Sitka spruce</name>
    <name type="synonym">Pinus sitchensis</name>
    <dbReference type="NCBI Taxonomy" id="3332"/>
    <lineage>
        <taxon>Eukaryota</taxon>
        <taxon>Viridiplantae</taxon>
        <taxon>Streptophyta</taxon>
        <taxon>Embryophyta</taxon>
        <taxon>Tracheophyta</taxon>
        <taxon>Spermatophyta</taxon>
        <taxon>Pinopsida</taxon>
        <taxon>Pinidae</taxon>
        <taxon>Conifers I</taxon>
        <taxon>Pinales</taxon>
        <taxon>Pinaceae</taxon>
        <taxon>Picea</taxon>
    </lineage>
</organism>
<dbReference type="EMBL" id="EF083333">
    <property type="protein sequence ID" value="ABK22682.1"/>
    <property type="molecule type" value="mRNA"/>
</dbReference>
<proteinExistence type="evidence at transcript level"/>
<reference evidence="1" key="1">
    <citation type="journal article" date="2008" name="BMC Genomics">
        <title>A conifer genomics resource of 200,000 spruce (Picea spp.) ESTs and 6,464 high-quality, sequence-finished full-length cDNAs for Sitka spruce (Picea sitchensis).</title>
        <authorList>
            <person name="Ralph S.G."/>
            <person name="Chun H.J."/>
            <person name="Kolosova N."/>
            <person name="Cooper D."/>
            <person name="Oddy C."/>
            <person name="Ritland C.E."/>
            <person name="Kirkpatrick R."/>
            <person name="Moore R."/>
            <person name="Barber S."/>
            <person name="Holt R.A."/>
            <person name="Jones S.J."/>
            <person name="Marra M.A."/>
            <person name="Douglas C.J."/>
            <person name="Ritland K."/>
            <person name="Bohlmann J."/>
        </authorList>
    </citation>
    <scope>NUCLEOTIDE SEQUENCE</scope>
    <source>
        <tissue evidence="1">Bark</tissue>
    </source>
</reference>
<evidence type="ECO:0000313" key="1">
    <source>
        <dbReference type="EMBL" id="ABK22682.1"/>
    </source>
</evidence>
<name>A9NPX1_PICSI</name>
<accession>A9NPX1</accession>
<protein>
    <submittedName>
        <fullName evidence="1">Uncharacterized protein</fullName>
    </submittedName>
</protein>
<sequence>MIGCLAFKQTPLNESIPPELFIQLTLTYFFNRLSSNV</sequence>
<dbReference type="AlphaFoldDB" id="A9NPX1"/>